<dbReference type="GO" id="GO:0051301">
    <property type="term" value="P:cell division"/>
    <property type="evidence" value="ECO:0007669"/>
    <property type="project" value="UniProtKB-KW"/>
</dbReference>
<dbReference type="Pfam" id="PF17854">
    <property type="entry name" value="FtsK_alpha"/>
    <property type="match status" value="1"/>
</dbReference>
<dbReference type="Pfam" id="PF13491">
    <property type="entry name" value="FtsK_4TM"/>
    <property type="match status" value="1"/>
</dbReference>
<evidence type="ECO:0000256" key="1">
    <source>
        <dbReference type="ARBA" id="ARBA00004651"/>
    </source>
</evidence>
<keyword evidence="5 16" id="KW-0812">Transmembrane</keyword>
<feature type="region of interest" description="Disordered" evidence="15">
    <location>
        <begin position="398"/>
        <end position="423"/>
    </location>
</feature>
<feature type="region of interest" description="Disordered" evidence="15">
    <location>
        <begin position="231"/>
        <end position="285"/>
    </location>
</feature>
<dbReference type="PANTHER" id="PTHR22683:SF41">
    <property type="entry name" value="DNA TRANSLOCASE FTSK"/>
    <property type="match status" value="1"/>
</dbReference>
<dbReference type="SUPFAM" id="SSF46785">
    <property type="entry name" value="Winged helix' DNA-binding domain"/>
    <property type="match status" value="1"/>
</dbReference>
<comment type="caution">
    <text evidence="18">The sequence shown here is derived from an EMBL/GenBank/DDBJ whole genome shotgun (WGS) entry which is preliminary data.</text>
</comment>
<feature type="transmembrane region" description="Helical" evidence="16">
    <location>
        <begin position="204"/>
        <end position="223"/>
    </location>
</feature>
<evidence type="ECO:0000256" key="16">
    <source>
        <dbReference type="SAM" id="Phobius"/>
    </source>
</evidence>
<evidence type="ECO:0000256" key="13">
    <source>
        <dbReference type="ARBA" id="ARBA00025923"/>
    </source>
</evidence>
<dbReference type="PANTHER" id="PTHR22683">
    <property type="entry name" value="SPORULATION PROTEIN RELATED"/>
    <property type="match status" value="1"/>
</dbReference>
<dbReference type="EMBL" id="WBUI01000018">
    <property type="protein sequence ID" value="KAB2930759.1"/>
    <property type="molecule type" value="Genomic_DNA"/>
</dbReference>
<dbReference type="PROSITE" id="PS50901">
    <property type="entry name" value="FTSK"/>
    <property type="match status" value="1"/>
</dbReference>
<dbReference type="InterPro" id="IPR036388">
    <property type="entry name" value="WH-like_DNA-bd_sf"/>
</dbReference>
<dbReference type="SUPFAM" id="SSF52540">
    <property type="entry name" value="P-loop containing nucleoside triphosphate hydrolases"/>
    <property type="match status" value="1"/>
</dbReference>
<feature type="domain" description="FtsK" evidence="17">
    <location>
        <begin position="732"/>
        <end position="924"/>
    </location>
</feature>
<feature type="region of interest" description="Disordered" evidence="15">
    <location>
        <begin position="352"/>
        <end position="386"/>
    </location>
</feature>
<dbReference type="Proteomes" id="UP000460298">
    <property type="component" value="Unassembled WGS sequence"/>
</dbReference>
<dbReference type="AlphaFoldDB" id="A0A833GZ83"/>
<feature type="transmembrane region" description="Helical" evidence="16">
    <location>
        <begin position="45"/>
        <end position="64"/>
    </location>
</feature>
<evidence type="ECO:0000256" key="4">
    <source>
        <dbReference type="ARBA" id="ARBA00022618"/>
    </source>
</evidence>
<dbReference type="InterPro" id="IPR003593">
    <property type="entry name" value="AAA+_ATPase"/>
</dbReference>
<dbReference type="GO" id="GO:0007059">
    <property type="term" value="P:chromosome segregation"/>
    <property type="evidence" value="ECO:0007669"/>
    <property type="project" value="UniProtKB-KW"/>
</dbReference>
<evidence type="ECO:0000256" key="9">
    <source>
        <dbReference type="ARBA" id="ARBA00022989"/>
    </source>
</evidence>
<dbReference type="GO" id="GO:0003677">
    <property type="term" value="F:DNA binding"/>
    <property type="evidence" value="ECO:0007669"/>
    <property type="project" value="UniProtKB-KW"/>
</dbReference>
<evidence type="ECO:0000256" key="5">
    <source>
        <dbReference type="ARBA" id="ARBA00022692"/>
    </source>
</evidence>
<feature type="compositionally biased region" description="Polar residues" evidence="15">
    <location>
        <begin position="243"/>
        <end position="259"/>
    </location>
</feature>
<evidence type="ECO:0000256" key="12">
    <source>
        <dbReference type="ARBA" id="ARBA00023306"/>
    </source>
</evidence>
<evidence type="ECO:0000256" key="6">
    <source>
        <dbReference type="ARBA" id="ARBA00022741"/>
    </source>
</evidence>
<comment type="similarity">
    <text evidence="2">Belongs to the FtsK/SpoIIIE/SftA family.</text>
</comment>
<organism evidence="18 19">
    <name type="scientific">Leptonema illini</name>
    <dbReference type="NCBI Taxonomy" id="183"/>
    <lineage>
        <taxon>Bacteria</taxon>
        <taxon>Pseudomonadati</taxon>
        <taxon>Spirochaetota</taxon>
        <taxon>Spirochaetia</taxon>
        <taxon>Leptospirales</taxon>
        <taxon>Leptospiraceae</taxon>
        <taxon>Leptonema</taxon>
    </lineage>
</organism>
<dbReference type="SMART" id="SM00382">
    <property type="entry name" value="AAA"/>
    <property type="match status" value="1"/>
</dbReference>
<dbReference type="Pfam" id="PF01580">
    <property type="entry name" value="FtsK_SpoIIIE"/>
    <property type="match status" value="1"/>
</dbReference>
<evidence type="ECO:0000256" key="14">
    <source>
        <dbReference type="PROSITE-ProRule" id="PRU00289"/>
    </source>
</evidence>
<feature type="transmembrane region" description="Helical" evidence="16">
    <location>
        <begin position="76"/>
        <end position="101"/>
    </location>
</feature>
<feature type="region of interest" description="Disordered" evidence="15">
    <location>
        <begin position="302"/>
        <end position="339"/>
    </location>
</feature>
<keyword evidence="11 16" id="KW-0472">Membrane</keyword>
<keyword evidence="6 14" id="KW-0547">Nucleotide-binding</keyword>
<keyword evidence="9 16" id="KW-1133">Transmembrane helix</keyword>
<feature type="binding site" evidence="14">
    <location>
        <begin position="749"/>
        <end position="756"/>
    </location>
    <ligand>
        <name>ATP</name>
        <dbReference type="ChEBI" id="CHEBI:30616"/>
    </ligand>
</feature>
<dbReference type="CDD" id="cd01127">
    <property type="entry name" value="TrwB_TraG_TraD_VirD4"/>
    <property type="match status" value="1"/>
</dbReference>
<keyword evidence="3" id="KW-1003">Cell membrane</keyword>
<evidence type="ECO:0000256" key="2">
    <source>
        <dbReference type="ARBA" id="ARBA00006474"/>
    </source>
</evidence>
<dbReference type="InterPro" id="IPR025199">
    <property type="entry name" value="FtsK_4TM"/>
</dbReference>
<dbReference type="InterPro" id="IPR041027">
    <property type="entry name" value="FtsK_alpha"/>
</dbReference>
<evidence type="ECO:0000256" key="7">
    <source>
        <dbReference type="ARBA" id="ARBA00022829"/>
    </source>
</evidence>
<protein>
    <submittedName>
        <fullName evidence="18">DNA translocase FtsK</fullName>
    </submittedName>
</protein>
<feature type="transmembrane region" description="Helical" evidence="16">
    <location>
        <begin position="113"/>
        <end position="134"/>
    </location>
</feature>
<dbReference type="SMART" id="SM00843">
    <property type="entry name" value="Ftsk_gamma"/>
    <property type="match status" value="1"/>
</dbReference>
<evidence type="ECO:0000256" key="3">
    <source>
        <dbReference type="ARBA" id="ARBA00022475"/>
    </source>
</evidence>
<keyword evidence="12" id="KW-0131">Cell cycle</keyword>
<keyword evidence="8 14" id="KW-0067">ATP-binding</keyword>
<name>A0A833GZ83_9LEPT</name>
<evidence type="ECO:0000256" key="15">
    <source>
        <dbReference type="SAM" id="MobiDB-lite"/>
    </source>
</evidence>
<dbReference type="Gene3D" id="1.10.10.10">
    <property type="entry name" value="Winged helix-like DNA-binding domain superfamily/Winged helix DNA-binding domain"/>
    <property type="match status" value="1"/>
</dbReference>
<dbReference type="InterPro" id="IPR050206">
    <property type="entry name" value="FtsK/SpoIIIE/SftA"/>
</dbReference>
<feature type="compositionally biased region" description="Acidic residues" evidence="15">
    <location>
        <begin position="539"/>
        <end position="556"/>
    </location>
</feature>
<evidence type="ECO:0000256" key="11">
    <source>
        <dbReference type="ARBA" id="ARBA00023136"/>
    </source>
</evidence>
<dbReference type="GO" id="GO:0005524">
    <property type="term" value="F:ATP binding"/>
    <property type="evidence" value="ECO:0007669"/>
    <property type="project" value="UniProtKB-UniRule"/>
</dbReference>
<dbReference type="InterPro" id="IPR018541">
    <property type="entry name" value="Ftsk_gamma"/>
</dbReference>
<feature type="region of interest" description="Disordered" evidence="15">
    <location>
        <begin position="535"/>
        <end position="577"/>
    </location>
</feature>
<dbReference type="Pfam" id="PF09397">
    <property type="entry name" value="FtsK_gamma"/>
    <property type="match status" value="1"/>
</dbReference>
<dbReference type="GO" id="GO:0005886">
    <property type="term" value="C:plasma membrane"/>
    <property type="evidence" value="ECO:0007669"/>
    <property type="project" value="UniProtKB-SubCell"/>
</dbReference>
<proteinExistence type="inferred from homology"/>
<dbReference type="Gene3D" id="3.40.50.300">
    <property type="entry name" value="P-loop containing nucleotide triphosphate hydrolases"/>
    <property type="match status" value="1"/>
</dbReference>
<feature type="compositionally biased region" description="Basic and acidic residues" evidence="15">
    <location>
        <begin position="260"/>
        <end position="273"/>
    </location>
</feature>
<dbReference type="InterPro" id="IPR027417">
    <property type="entry name" value="P-loop_NTPase"/>
</dbReference>
<evidence type="ECO:0000313" key="19">
    <source>
        <dbReference type="Proteomes" id="UP000460298"/>
    </source>
</evidence>
<dbReference type="InterPro" id="IPR002543">
    <property type="entry name" value="FtsK_dom"/>
</dbReference>
<keyword evidence="7" id="KW-0159">Chromosome partition</keyword>
<evidence type="ECO:0000259" key="17">
    <source>
        <dbReference type="PROSITE" id="PS50901"/>
    </source>
</evidence>
<sequence length="1061" mass="117161">MDSASPPASPPPPPPTAGARIAAALHARSRAVIDDLAVSKRARNVTGFIFIIAGLLSSIAAATIDGDAADLTGRFGIWSAHLLFALFGKAAYLFGPALIWSGLRGIARDDWQAYLSGVIGNLSLLWSLAVFFHLSGGTEPGIAGEQFGLLLEFFTGRTGAYTINALLLFTGLLLLLQIPFDQVKERVIDMLEGRNRTPDSDSSVWLKRAVALVPLIPMAYSLYSKFRKSRQEQAANAQPDAHPSTSQARPLSTASLYSEQHQDRAEPVGKEETSGGTPVLKRFRSEDRPPWIQKVVVSDDGLETGSDLEEMTEEAIREAESLSGRPHEGLEHAGMEQERPFEDRYAQIRRAGGNRWRPGHGFDSTEDNEYNPFPDESGEDESSFSNEGSLIIEEDRFPLSSGRNDFKNDLPPSHSRSGRHNPRIVFDPVKNRYLFRQSAEEQALAPTRQRVELLDRMDFDLPHAYKGSFAGEKEAFDNGSGLVATDDVAADSYADGFMDNAGEGSQDDLLQNFEERFEPDSVDNLDETFGDAYSYAGPEETEDLDEEADDFTEEEPAMSAPSVAEANAPKKKADQPLLPNINMPPVVFSENRFSRYRLSRRIVKQTPKVEAEDPEAEIRENWQRLEKVMSDYGIQAKVVGAIRGPMITMFEVLPEPGVRVNRILGIQDEIRMHLAALSVRILAPIPGKSTIGVELPNRNRQYVSMGDLANGDPEFSSGKRELSIALGKDITGTNRYLDLTRLPHLLIAGATGSGKSVFMNSVIGSLLFNHSPDEVRFLMVDPKMVELKLFEGIPHLLYPVITDVRLADRALNWAVQEMESRYQLLSSAKCRDIRSYNERVKSGALSGKLMPYIVILIDELSDLMMVSAKEVEDSIIRLTQKARAVGIHVIMATQRPSVDVITALIKANCPARISFQVAQRTDSRVILDANGAEALLGRGDMLYKSPTAADPARMQSPMISDEEIEQLVTEACRYGHPRFIELPGRESDDGGGDDGGADVDQALLDSAWEIIQESGKTSTSYVQRRLRIGYNRAATIVEKLEQMGYLGPAIGNRPREILKRH</sequence>
<comment type="subcellular location">
    <subcellularLocation>
        <location evidence="1">Cell membrane</location>
        <topology evidence="1">Multi-pass membrane protein</topology>
    </subcellularLocation>
</comment>
<keyword evidence="10" id="KW-0238">DNA-binding</keyword>
<gene>
    <name evidence="18" type="ORF">F9K24_16110</name>
</gene>
<keyword evidence="4" id="KW-0132">Cell division</keyword>
<feature type="transmembrane region" description="Helical" evidence="16">
    <location>
        <begin position="154"/>
        <end position="176"/>
    </location>
</feature>
<dbReference type="InterPro" id="IPR036390">
    <property type="entry name" value="WH_DNA-bd_sf"/>
</dbReference>
<feature type="compositionally biased region" description="Acidic residues" evidence="15">
    <location>
        <begin position="302"/>
        <end position="313"/>
    </location>
</feature>
<evidence type="ECO:0000313" key="18">
    <source>
        <dbReference type="EMBL" id="KAB2930759.1"/>
    </source>
</evidence>
<accession>A0A833GZ83</accession>
<evidence type="ECO:0000256" key="8">
    <source>
        <dbReference type="ARBA" id="ARBA00022840"/>
    </source>
</evidence>
<dbReference type="Gene3D" id="3.30.980.40">
    <property type="match status" value="1"/>
</dbReference>
<evidence type="ECO:0000256" key="10">
    <source>
        <dbReference type="ARBA" id="ARBA00023125"/>
    </source>
</evidence>
<feature type="compositionally biased region" description="Basic and acidic residues" evidence="15">
    <location>
        <begin position="314"/>
        <end position="339"/>
    </location>
</feature>
<comment type="subunit">
    <text evidence="13">Homohexamer. Forms a ring that surrounds DNA.</text>
</comment>
<reference evidence="18 19" key="1">
    <citation type="submission" date="2019-10" db="EMBL/GenBank/DDBJ databases">
        <title>Extracellular Electron Transfer in a Candidatus Methanoperedens spp. Enrichment Culture.</title>
        <authorList>
            <person name="Berger S."/>
            <person name="Rangel Shaw D."/>
            <person name="Berben T."/>
            <person name="In 'T Zandt M."/>
            <person name="Frank J."/>
            <person name="Reimann J."/>
            <person name="Jetten M.S.M."/>
            <person name="Welte C.U."/>
        </authorList>
    </citation>
    <scope>NUCLEOTIDE SEQUENCE [LARGE SCALE GENOMIC DNA]</scope>
    <source>
        <strain evidence="18">SB12</strain>
    </source>
</reference>